<gene>
    <name evidence="1" type="ORF">DES54_1744</name>
</gene>
<evidence type="ECO:0000313" key="1">
    <source>
        <dbReference type="EMBL" id="RBP57203.1"/>
    </source>
</evidence>
<protein>
    <submittedName>
        <fullName evidence="1">Mobilization protein MobC</fullName>
    </submittedName>
</protein>
<reference evidence="1 2" key="1">
    <citation type="submission" date="2018-06" db="EMBL/GenBank/DDBJ databases">
        <title>Genomic Encyclopedia of Type Strains, Phase IV (KMG-IV): sequencing the most valuable type-strain genomes for metagenomic binning, comparative biology and taxonomic classification.</title>
        <authorList>
            <person name="Goeker M."/>
        </authorList>
    </citation>
    <scope>NUCLEOTIDE SEQUENCE [LARGE SCALE GENOMIC DNA]</scope>
    <source>
        <strain evidence="1 2">DSM 30166</strain>
    </source>
</reference>
<organism evidence="1 2">
    <name type="scientific">Brenneria salicis ATCC 15712 = DSM 30166</name>
    <dbReference type="NCBI Taxonomy" id="714314"/>
    <lineage>
        <taxon>Bacteria</taxon>
        <taxon>Pseudomonadati</taxon>
        <taxon>Pseudomonadota</taxon>
        <taxon>Gammaproteobacteria</taxon>
        <taxon>Enterobacterales</taxon>
        <taxon>Pectobacteriaceae</taxon>
        <taxon>Brenneria</taxon>
    </lineage>
</organism>
<dbReference type="InterPro" id="IPR053842">
    <property type="entry name" value="NikA-like"/>
</dbReference>
<dbReference type="AlphaFoldDB" id="A0A366HVW3"/>
<accession>A0A366HVW3</accession>
<comment type="caution">
    <text evidence="1">The sequence shown here is derived from an EMBL/GenBank/DDBJ whole genome shotgun (WGS) entry which is preliminary data.</text>
</comment>
<proteinExistence type="predicted"/>
<dbReference type="OrthoDB" id="3268254at2"/>
<dbReference type="Pfam" id="PF21983">
    <property type="entry name" value="NikA-like"/>
    <property type="match status" value="1"/>
</dbReference>
<name>A0A366HVW3_9GAMM</name>
<dbReference type="RefSeq" id="WP_113869711.1">
    <property type="nucleotide sequence ID" value="NZ_AGJP01000001.1"/>
</dbReference>
<evidence type="ECO:0000313" key="2">
    <source>
        <dbReference type="Proteomes" id="UP000253046"/>
    </source>
</evidence>
<sequence length="123" mass="14772">MKIDRRRGRIELNHEERRDISIQFRVNKEEFKYLKELVEASGLERGHYIRREILNSEPIVKRKMPDFEQSLYREIQHQGNNINQIAKRLHTNEDFKQSVASEANFAIKQLMKKILKACEVYTV</sequence>
<keyword evidence="2" id="KW-1185">Reference proteome</keyword>
<dbReference type="Proteomes" id="UP000253046">
    <property type="component" value="Unassembled WGS sequence"/>
</dbReference>
<dbReference type="EMBL" id="QNRY01000074">
    <property type="protein sequence ID" value="RBP57203.1"/>
    <property type="molecule type" value="Genomic_DNA"/>
</dbReference>